<evidence type="ECO:0000313" key="4">
    <source>
        <dbReference type="EMBL" id="NKW40759.1"/>
    </source>
</evidence>
<protein>
    <submittedName>
        <fullName evidence="3">Uncharacterized protein</fullName>
    </submittedName>
</protein>
<dbReference type="Proteomes" id="UP000706122">
    <property type="component" value="Unassembled WGS sequence"/>
</dbReference>
<dbReference type="EMBL" id="WVBC01000034">
    <property type="protein sequence ID" value="NKT80709.1"/>
    <property type="molecule type" value="Genomic_DNA"/>
</dbReference>
<dbReference type="EMBL" id="WVDC01000001">
    <property type="protein sequence ID" value="NKW40759.1"/>
    <property type="molecule type" value="Genomic_DNA"/>
</dbReference>
<evidence type="ECO:0000313" key="5">
    <source>
        <dbReference type="Proteomes" id="UP000603463"/>
    </source>
</evidence>
<accession>A0A9Q4ZPV0</accession>
<dbReference type="AlphaFoldDB" id="A0A9Q4ZPV0"/>
<evidence type="ECO:0000313" key="3">
    <source>
        <dbReference type="EMBL" id="NKT80709.1"/>
    </source>
</evidence>
<name>A0A9Q4ZPV0_RHOHA</name>
<proteinExistence type="predicted"/>
<organism evidence="3 5">
    <name type="scientific">Rhodococcus hoagii</name>
    <name type="common">Corynebacterium equii</name>
    <dbReference type="NCBI Taxonomy" id="43767"/>
    <lineage>
        <taxon>Bacteria</taxon>
        <taxon>Bacillati</taxon>
        <taxon>Actinomycetota</taxon>
        <taxon>Actinomycetes</taxon>
        <taxon>Mycobacteriales</taxon>
        <taxon>Nocardiaceae</taxon>
        <taxon>Prescottella</taxon>
    </lineage>
</organism>
<dbReference type="Proteomes" id="UP000603463">
    <property type="component" value="Unassembled WGS sequence"/>
</dbReference>
<evidence type="ECO:0000313" key="2">
    <source>
        <dbReference type="EMBL" id="MBM4713528.1"/>
    </source>
</evidence>
<evidence type="ECO:0000313" key="1">
    <source>
        <dbReference type="EMBL" id="MBM4568309.1"/>
    </source>
</evidence>
<reference evidence="3" key="2">
    <citation type="journal article" date="2020" name="Environ. Microbiol.">
        <title>The novel and transferable erm(51) gene confers Macrolides, Lincosamides, and Streptogramins B (MLSB) resistance to clonal Rhodococcus equi in the environment.</title>
        <authorList>
            <person name="Huber L."/>
            <person name="Giguere S."/>
            <person name="Slovis N.M."/>
            <person name="Alvarez-Narvaez S."/>
            <person name="Hart K.A."/>
            <person name="Greiter M."/>
            <person name="Morris E.R.A."/>
            <person name="Cohen N.D."/>
        </authorList>
    </citation>
    <scope>NUCLEOTIDE SEQUENCE</scope>
    <source>
        <strain evidence="3">Lh_116_1</strain>
        <strain evidence="4">Lh_16_1</strain>
    </source>
</reference>
<dbReference type="EMBL" id="WUXR01000019">
    <property type="protein sequence ID" value="MBM4568309.1"/>
    <property type="molecule type" value="Genomic_DNA"/>
</dbReference>
<dbReference type="EMBL" id="WUYC01000001">
    <property type="protein sequence ID" value="MBM4713528.1"/>
    <property type="molecule type" value="Genomic_DNA"/>
</dbReference>
<reference evidence="1" key="1">
    <citation type="submission" date="2019-11" db="EMBL/GenBank/DDBJ databases">
        <title>Spread of Macrolides and rifampicin resistant Rhodococcus equi in clinical isolates in the USA.</title>
        <authorList>
            <person name="Alvarez-Narvaez S."/>
            <person name="Huber L."/>
            <person name="Cohen N.D."/>
            <person name="Slovis N."/>
            <person name="Greiter M."/>
            <person name="Giguere S."/>
            <person name="Hart K."/>
        </authorList>
    </citation>
    <scope>NUCLEOTIDE SEQUENCE</scope>
    <source>
        <strain evidence="1">Lh_17</strain>
        <strain evidence="2">Lh_5</strain>
    </source>
</reference>
<sequence>MQWDSTDETLWIVDDGKIYRVTAGVWSAVSVDRETATVPAEIAALIK</sequence>
<dbReference type="Proteomes" id="UP000808906">
    <property type="component" value="Unassembled WGS sequence"/>
</dbReference>
<gene>
    <name evidence="1" type="ORF">GS441_23705</name>
    <name evidence="2" type="ORF">GS551_04820</name>
    <name evidence="3" type="ORF">GS882_21800</name>
    <name evidence="4" type="ORF">GS947_03795</name>
</gene>
<comment type="caution">
    <text evidence="3">The sequence shown here is derived from an EMBL/GenBank/DDBJ whole genome shotgun (WGS) entry which is preliminary data.</text>
</comment>
<dbReference type="Proteomes" id="UP000608063">
    <property type="component" value="Unassembled WGS sequence"/>
</dbReference>
<dbReference type="RefSeq" id="WP_175271745.1">
    <property type="nucleotide sequence ID" value="NZ_CP095477.1"/>
</dbReference>